<sequence length="330" mass="34508">MSERGIQRLAGALMGVVLACGSAVLGAGSGGAQPVQGPELDVPAASLRAALTCPPAAHPSRQTVLLVHGTAGDGPTHYGQGLAKTLSHEGFDWCMVNIPDREMGDIQTNAEYVVAAVRSISARTGKQVSVVGYSQGGPLIRWANRWWPDVRARTDRLITLEGANQGTLAGNFNCVLGKCAPALWQFQPGSAFIKALNRAPVPTGPVYTAIGSTSDELIRPLQTGENYFIPGNTGGNILIQDVCPGRIVTHGMAPFDAVAAAIVVRALSAPGHVRPAAIDKRVCGERFGVGVDPQAAPGAIAELYASGFTTTWTAPTMVDREPPLRPYARS</sequence>
<dbReference type="PROSITE" id="PS51257">
    <property type="entry name" value="PROKAR_LIPOPROTEIN"/>
    <property type="match status" value="1"/>
</dbReference>
<name>A0A848KY18_9ACTN</name>
<protein>
    <recommendedName>
        <fullName evidence="3">Lipase</fullName>
    </recommendedName>
</protein>
<dbReference type="InterPro" id="IPR029058">
    <property type="entry name" value="AB_hydrolase_fold"/>
</dbReference>
<dbReference type="Proteomes" id="UP000550729">
    <property type="component" value="Unassembled WGS sequence"/>
</dbReference>
<dbReference type="Pfam" id="PF01674">
    <property type="entry name" value="Lipase_2"/>
    <property type="match status" value="1"/>
</dbReference>
<dbReference type="GO" id="GO:0016787">
    <property type="term" value="F:hydrolase activity"/>
    <property type="evidence" value="ECO:0007669"/>
    <property type="project" value="InterPro"/>
</dbReference>
<evidence type="ECO:0008006" key="3">
    <source>
        <dbReference type="Google" id="ProtNLM"/>
    </source>
</evidence>
<comment type="caution">
    <text evidence="1">The sequence shown here is derived from an EMBL/GenBank/DDBJ whole genome shotgun (WGS) entry which is preliminary data.</text>
</comment>
<accession>A0A848KY18</accession>
<dbReference type="Gene3D" id="3.40.50.1820">
    <property type="entry name" value="alpha/beta hydrolase"/>
    <property type="match status" value="1"/>
</dbReference>
<dbReference type="InterPro" id="IPR002918">
    <property type="entry name" value="Lipase_EstA/Esterase_EstB"/>
</dbReference>
<organism evidence="1 2">
    <name type="scientific">Gordonia asplenii</name>
    <dbReference type="NCBI Taxonomy" id="2725283"/>
    <lineage>
        <taxon>Bacteria</taxon>
        <taxon>Bacillati</taxon>
        <taxon>Actinomycetota</taxon>
        <taxon>Actinomycetes</taxon>
        <taxon>Mycobacteriales</taxon>
        <taxon>Gordoniaceae</taxon>
        <taxon>Gordonia</taxon>
    </lineage>
</organism>
<dbReference type="RefSeq" id="WP_170193612.1">
    <property type="nucleotide sequence ID" value="NZ_JABBNB010000006.1"/>
</dbReference>
<dbReference type="SUPFAM" id="SSF53474">
    <property type="entry name" value="alpha/beta-Hydrolases"/>
    <property type="match status" value="1"/>
</dbReference>
<dbReference type="InterPro" id="IPR053228">
    <property type="entry name" value="Stereospecific_Lipase"/>
</dbReference>
<dbReference type="GO" id="GO:0016042">
    <property type="term" value="P:lipid catabolic process"/>
    <property type="evidence" value="ECO:0007669"/>
    <property type="project" value="InterPro"/>
</dbReference>
<dbReference type="AlphaFoldDB" id="A0A848KY18"/>
<dbReference type="PANTHER" id="PTHR37574">
    <property type="entry name" value="LIPASE B"/>
    <property type="match status" value="1"/>
</dbReference>
<gene>
    <name evidence="1" type="ORF">HH308_07760</name>
</gene>
<reference evidence="1 2" key="1">
    <citation type="submission" date="2020-04" db="EMBL/GenBank/DDBJ databases">
        <title>Gordonia sp. nov. TBRC 11910.</title>
        <authorList>
            <person name="Suriyachadkun C."/>
        </authorList>
    </citation>
    <scope>NUCLEOTIDE SEQUENCE [LARGE SCALE GENOMIC DNA]</scope>
    <source>
        <strain evidence="1 2">TBRC 11910</strain>
    </source>
</reference>
<evidence type="ECO:0000313" key="1">
    <source>
        <dbReference type="EMBL" id="NMO01111.1"/>
    </source>
</evidence>
<dbReference type="EMBL" id="JABBNB010000006">
    <property type="protein sequence ID" value="NMO01111.1"/>
    <property type="molecule type" value="Genomic_DNA"/>
</dbReference>
<keyword evidence="2" id="KW-1185">Reference proteome</keyword>
<dbReference type="PANTHER" id="PTHR37574:SF1">
    <property type="entry name" value="LIPASE B"/>
    <property type="match status" value="1"/>
</dbReference>
<proteinExistence type="predicted"/>
<evidence type="ECO:0000313" key="2">
    <source>
        <dbReference type="Proteomes" id="UP000550729"/>
    </source>
</evidence>